<sequence length="235" mass="26367">MIKKVFASIIAVLLLFILFFRSGIILDSIGIHFENPLAKKMEVPAAYSKADSNQNGIADPLDMVLTARKEVEQRTPYKSAYYAGGYPPDGEGVCTDVVWRGFQGADVTIKDLIDQDIAENTDLYSRVKGNPDPNIDFRRVPNQNVFFSRFAKSLTTELIPGDIKNLQQWQPGDIVVFLSPKFDHVAIISDKRTKDGIPYVIHNSTPFAAEVKLSSFKTPITAHYRWDFEKTPALP</sequence>
<dbReference type="Pfam" id="PF06940">
    <property type="entry name" value="DUF1287"/>
    <property type="match status" value="1"/>
</dbReference>
<organism evidence="1 2">
    <name type="scientific">Cytobacillus oceanisediminis 2691</name>
    <dbReference type="NCBI Taxonomy" id="1196031"/>
    <lineage>
        <taxon>Bacteria</taxon>
        <taxon>Bacillati</taxon>
        <taxon>Bacillota</taxon>
        <taxon>Bacilli</taxon>
        <taxon>Bacillales</taxon>
        <taxon>Bacillaceae</taxon>
        <taxon>Cytobacillus</taxon>
    </lineage>
</organism>
<proteinExistence type="predicted"/>
<reference evidence="1 2" key="1">
    <citation type="submission" date="2016-04" db="EMBL/GenBank/DDBJ databases">
        <title>Complete genome sequence of Bacillus oceanisediminis strain 2691.</title>
        <authorList>
            <person name="Jeong H."/>
            <person name="Kim H.J."/>
            <person name="Lee D.-W."/>
        </authorList>
    </citation>
    <scope>NUCLEOTIDE SEQUENCE [LARGE SCALE GENOMIC DNA]</scope>
    <source>
        <strain evidence="1 2">2691</strain>
    </source>
</reference>
<dbReference type="Proteomes" id="UP000077856">
    <property type="component" value="Chromosome"/>
</dbReference>
<gene>
    <name evidence="1" type="ORF">A361_02275</name>
</gene>
<dbReference type="InterPro" id="IPR009706">
    <property type="entry name" value="DUF1287"/>
</dbReference>
<evidence type="ECO:0000313" key="1">
    <source>
        <dbReference type="EMBL" id="AND38017.1"/>
    </source>
</evidence>
<dbReference type="KEGG" id="bon:A361_02275"/>
<dbReference type="AlphaFoldDB" id="A0A160M6G6"/>
<dbReference type="EMBL" id="CP015506">
    <property type="protein sequence ID" value="AND38017.1"/>
    <property type="molecule type" value="Genomic_DNA"/>
</dbReference>
<dbReference type="eggNOG" id="COG3738">
    <property type="taxonomic scope" value="Bacteria"/>
</dbReference>
<name>A0A160M6G6_9BACI</name>
<dbReference type="RefSeq" id="WP_009335903.1">
    <property type="nucleotide sequence ID" value="NZ_CP015506.1"/>
</dbReference>
<evidence type="ECO:0000313" key="2">
    <source>
        <dbReference type="Proteomes" id="UP000077856"/>
    </source>
</evidence>
<protein>
    <submittedName>
        <fullName evidence="1">DUF1287 domain-containing protein</fullName>
    </submittedName>
</protein>
<accession>A0A160M6G6</accession>
<dbReference type="STRING" id="1196031.A361_02275"/>